<name>A0A090YZ56_9BACI</name>
<feature type="transmembrane region" description="Helical" evidence="1">
    <location>
        <begin position="39"/>
        <end position="59"/>
    </location>
</feature>
<organism evidence="2 3">
    <name type="scientific">Bacillus clarus</name>
    <dbReference type="NCBI Taxonomy" id="2338372"/>
    <lineage>
        <taxon>Bacteria</taxon>
        <taxon>Bacillati</taxon>
        <taxon>Bacillota</taxon>
        <taxon>Bacilli</taxon>
        <taxon>Bacillales</taxon>
        <taxon>Bacillaceae</taxon>
        <taxon>Bacillus</taxon>
        <taxon>Bacillus cereus group</taxon>
    </lineage>
</organism>
<evidence type="ECO:0000313" key="2">
    <source>
        <dbReference type="EMBL" id="KFN03632.1"/>
    </source>
</evidence>
<dbReference type="Proteomes" id="UP000029389">
    <property type="component" value="Unassembled WGS sequence"/>
</dbReference>
<feature type="transmembrane region" description="Helical" evidence="1">
    <location>
        <begin position="511"/>
        <end position="528"/>
    </location>
</feature>
<feature type="transmembrane region" description="Helical" evidence="1">
    <location>
        <begin position="189"/>
        <end position="207"/>
    </location>
</feature>
<reference evidence="2 3" key="1">
    <citation type="submission" date="2014-04" db="EMBL/GenBank/DDBJ databases">
        <authorList>
            <person name="Bishop-Lilly K.A."/>
            <person name="Broomall S.M."/>
            <person name="Chain P.S."/>
            <person name="Chertkov O."/>
            <person name="Coyne S.R."/>
            <person name="Daligault H.E."/>
            <person name="Davenport K.W."/>
            <person name="Erkkila T."/>
            <person name="Frey K.G."/>
            <person name="Gibbons H.S."/>
            <person name="Gu W."/>
            <person name="Jaissle J."/>
            <person name="Johnson S.L."/>
            <person name="Koroleva G.I."/>
            <person name="Ladner J.T."/>
            <person name="Lo C.-C."/>
            <person name="Minogue T.D."/>
            <person name="Munk C."/>
            <person name="Palacios G.F."/>
            <person name="Redden C.L."/>
            <person name="Rosenzweig C.N."/>
            <person name="Scholz M.B."/>
            <person name="Teshima H."/>
            <person name="Xu Y."/>
        </authorList>
    </citation>
    <scope>NUCLEOTIDE SEQUENCE [LARGE SCALE GENOMIC DNA]</scope>
    <source>
        <strain evidence="2 3">BHP</strain>
    </source>
</reference>
<dbReference type="EMBL" id="JMQC01000008">
    <property type="protein sequence ID" value="KFN03632.1"/>
    <property type="molecule type" value="Genomic_DNA"/>
</dbReference>
<feature type="transmembrane region" description="Helical" evidence="1">
    <location>
        <begin position="71"/>
        <end position="88"/>
    </location>
</feature>
<keyword evidence="1" id="KW-1133">Transmembrane helix</keyword>
<feature type="transmembrane region" description="Helical" evidence="1">
    <location>
        <begin position="369"/>
        <end position="390"/>
    </location>
</feature>
<feature type="transmembrane region" description="Helical" evidence="1">
    <location>
        <begin position="258"/>
        <end position="281"/>
    </location>
</feature>
<sequence>MKDSQMIILKNIVLEQIRQDFAGVTEKIKTKLGIRLPTSLSWIITLLFQNTLILFFALLFEGVTDPEIRNIVIVAVLLFNCLLPSAMARQNSIRVSNNPLYDLLWQSKFNRNKLLNFTLLAEVLVFWLHELMLEIIAFYVIIRISPDWITSIIFCVGWFLLVSSIYFSKMKKLVLESWETSISVSKYTELFYILKIGIIASIIWFLTKLLFMPIIQKPITKDIYQQGIYKLFSYFSSRVEHIFKGNLGVIFNYFQFGWLYYILGVLLILYIISASYFFYFYSIQTHLVKYKNRVHLNYSTSKIFKFYRWLSKVFYKNHPWVNRDVIILERVIVNSNLPHRIFLFIPPAISALIGFTILLLGNLQFYSNFILAFWFIGWMALSQTSWLWLLNYPILHPGSELRQIDLVKLSPHFTVQQFLDSKRKLLNILAFPLQCFLTITLLIGFILLQASIYELIIGIIGIWLLFFINSGLSTYWMKLCSRFDYANMFMVRLDSYEAKFLQQFFMIPKRIINGLLFITFFIGAFISVELSQRLIYDIFLIIVVLWGFSLYFVKK</sequence>
<feature type="transmembrane region" description="Helical" evidence="1">
    <location>
        <begin position="148"/>
        <end position="168"/>
    </location>
</feature>
<feature type="transmembrane region" description="Helical" evidence="1">
    <location>
        <begin position="341"/>
        <end position="363"/>
    </location>
</feature>
<dbReference type="AlphaFoldDB" id="A0A090YZ56"/>
<feature type="transmembrane region" description="Helical" evidence="1">
    <location>
        <begin position="452"/>
        <end position="472"/>
    </location>
</feature>
<gene>
    <name evidence="2" type="ORF">DJ93_288</name>
</gene>
<evidence type="ECO:0000313" key="3">
    <source>
        <dbReference type="Proteomes" id="UP000029389"/>
    </source>
</evidence>
<keyword evidence="1" id="KW-0812">Transmembrane</keyword>
<feature type="transmembrane region" description="Helical" evidence="1">
    <location>
        <begin position="425"/>
        <end position="446"/>
    </location>
</feature>
<accession>A0A090YZ56</accession>
<feature type="transmembrane region" description="Helical" evidence="1">
    <location>
        <begin position="114"/>
        <end position="142"/>
    </location>
</feature>
<dbReference type="PATRIC" id="fig|1405.8.peg.460"/>
<keyword evidence="1" id="KW-0472">Membrane</keyword>
<feature type="transmembrane region" description="Helical" evidence="1">
    <location>
        <begin position="534"/>
        <end position="553"/>
    </location>
</feature>
<proteinExistence type="predicted"/>
<comment type="caution">
    <text evidence="2">The sequence shown here is derived from an EMBL/GenBank/DDBJ whole genome shotgun (WGS) entry which is preliminary data.</text>
</comment>
<protein>
    <submittedName>
        <fullName evidence="2">Putative membrane protein</fullName>
    </submittedName>
</protein>
<dbReference type="RefSeq" id="WP_042978976.1">
    <property type="nucleotide sequence ID" value="NZ_JMQC01000008.1"/>
</dbReference>
<evidence type="ECO:0000256" key="1">
    <source>
        <dbReference type="SAM" id="Phobius"/>
    </source>
</evidence>